<feature type="chain" id="PRO_5004547715" description="Ubiquitin 3 binding protein But2 C-terminal domain-containing protein" evidence="1">
    <location>
        <begin position="20"/>
        <end position="173"/>
    </location>
</feature>
<accession>S8AEW7</accession>
<dbReference type="OrthoDB" id="10638040at2759"/>
<evidence type="ECO:0000313" key="2">
    <source>
        <dbReference type="EMBL" id="EPS41449.1"/>
    </source>
</evidence>
<dbReference type="Proteomes" id="UP000015100">
    <property type="component" value="Unassembled WGS sequence"/>
</dbReference>
<name>S8AEW7_DACHA</name>
<keyword evidence="3" id="KW-1185">Reference proteome</keyword>
<evidence type="ECO:0008006" key="4">
    <source>
        <dbReference type="Google" id="ProtNLM"/>
    </source>
</evidence>
<gene>
    <name evidence="2" type="ORF">H072_4606</name>
</gene>
<feature type="signal peptide" evidence="1">
    <location>
        <begin position="1"/>
        <end position="19"/>
    </location>
</feature>
<dbReference type="EMBL" id="AQGS01000239">
    <property type="protein sequence ID" value="EPS41449.1"/>
    <property type="molecule type" value="Genomic_DNA"/>
</dbReference>
<protein>
    <recommendedName>
        <fullName evidence="4">Ubiquitin 3 binding protein But2 C-terminal domain-containing protein</fullName>
    </recommendedName>
</protein>
<comment type="caution">
    <text evidence="2">The sequence shown here is derived from an EMBL/GenBank/DDBJ whole genome shotgun (WGS) entry which is preliminary data.</text>
</comment>
<keyword evidence="1" id="KW-0732">Signal</keyword>
<sequence length="173" mass="19157">MQLTSILIPLLSLASTLNAIPLVSPEENAALEARAGNFVPPANPVFYITDFSNQGTPHSNRVQISFKVNNPTTKQTATCSYSSYQGVSGIAVAPFYTRCSTPGFGFGFELVQGGWVLTVEQKYSKDMIVEVGTVWLGDASNIKTNVNTYNPNGSFKYFDHLDYFTIRTNWWHK</sequence>
<reference evidence="3" key="2">
    <citation type="submission" date="2013-04" db="EMBL/GenBank/DDBJ databases">
        <title>Genomic mechanisms accounting for the adaptation to parasitism in nematode-trapping fungi.</title>
        <authorList>
            <person name="Ahren D.G."/>
        </authorList>
    </citation>
    <scope>NUCLEOTIDE SEQUENCE [LARGE SCALE GENOMIC DNA]</scope>
    <source>
        <strain evidence="3">CBS 200.50</strain>
    </source>
</reference>
<evidence type="ECO:0000313" key="3">
    <source>
        <dbReference type="Proteomes" id="UP000015100"/>
    </source>
</evidence>
<evidence type="ECO:0000256" key="1">
    <source>
        <dbReference type="SAM" id="SignalP"/>
    </source>
</evidence>
<reference evidence="2 3" key="1">
    <citation type="journal article" date="2013" name="PLoS Genet.">
        <title>Genomic mechanisms accounting for the adaptation to parasitism in nematode-trapping fungi.</title>
        <authorList>
            <person name="Meerupati T."/>
            <person name="Andersson K.M."/>
            <person name="Friman E."/>
            <person name="Kumar D."/>
            <person name="Tunlid A."/>
            <person name="Ahren D."/>
        </authorList>
    </citation>
    <scope>NUCLEOTIDE SEQUENCE [LARGE SCALE GENOMIC DNA]</scope>
    <source>
        <strain evidence="2 3">CBS 200.50</strain>
    </source>
</reference>
<proteinExistence type="predicted"/>
<dbReference type="AlphaFoldDB" id="S8AEW7"/>
<dbReference type="HOGENOM" id="CLU_130506_0_0_1"/>
<organism evidence="2 3">
    <name type="scientific">Dactylellina haptotyla (strain CBS 200.50)</name>
    <name type="common">Nematode-trapping fungus</name>
    <name type="synonym">Monacrosporium haptotylum</name>
    <dbReference type="NCBI Taxonomy" id="1284197"/>
    <lineage>
        <taxon>Eukaryota</taxon>
        <taxon>Fungi</taxon>
        <taxon>Dikarya</taxon>
        <taxon>Ascomycota</taxon>
        <taxon>Pezizomycotina</taxon>
        <taxon>Orbiliomycetes</taxon>
        <taxon>Orbiliales</taxon>
        <taxon>Orbiliaceae</taxon>
        <taxon>Dactylellina</taxon>
    </lineage>
</organism>
<dbReference type="OMA" id="FTIRTNW"/>